<dbReference type="RefSeq" id="WP_068914086.1">
    <property type="nucleotide sequence ID" value="NZ_MBEW02000013.1"/>
</dbReference>
<evidence type="ECO:0000259" key="6">
    <source>
        <dbReference type="SMART" id="SM00382"/>
    </source>
</evidence>
<comment type="similarity">
    <text evidence="4">Belongs to the ClpA/ClpB family.</text>
</comment>
<keyword evidence="2 4" id="KW-0067">ATP-binding</keyword>
<evidence type="ECO:0000256" key="2">
    <source>
        <dbReference type="ARBA" id="ARBA00022840"/>
    </source>
</evidence>
<feature type="domain" description="AAA+ ATPase" evidence="6">
    <location>
        <begin position="581"/>
        <end position="754"/>
    </location>
</feature>
<accession>A0A371IKP9</accession>
<dbReference type="GO" id="GO:0005737">
    <property type="term" value="C:cytoplasm"/>
    <property type="evidence" value="ECO:0007669"/>
    <property type="project" value="TreeGrafter"/>
</dbReference>
<keyword evidence="1 4" id="KW-0547">Nucleotide-binding</keyword>
<reference evidence="9 11" key="3">
    <citation type="submission" date="2019-07" db="EMBL/GenBank/DDBJ databases">
        <title>Criibacterium bergeronii gen. nov., sp. nov. isolated from human clinical samples.</title>
        <authorList>
            <person name="Maheux A.F."/>
            <person name="Boudreau D.K."/>
            <person name="Berube E."/>
            <person name="Brodeur S."/>
            <person name="Bernard K.A."/>
            <person name="Abed J.Y."/>
            <person name="Ducrey E."/>
            <person name="Guay E.F."/>
            <person name="Raymond F."/>
            <person name="Corbeil J."/>
            <person name="Domingo M.-C."/>
            <person name="Roy P.H."/>
            <person name="Boissinot M."/>
            <person name="Tocheva E.I."/>
            <person name="Omar R.F."/>
        </authorList>
    </citation>
    <scope>NUCLEOTIDE SEQUENCE [LARGE SCALE GENOMIC DNA]</scope>
    <source>
        <strain evidence="9 11">CCRI-24246</strain>
    </source>
</reference>
<sequence>MRKCSECHENVAVLYVQDQHDRTKLRGLCLSCAKKLNVPGLDEMFDKLGVDSDNIDVITQQMNDSVELFEEEIKNSDGGSLDEVISNLSNNKAFAEMTRKFSDILDNKKKPYKEDNSSQYSDEKEENKALSNIKANEESNSSDEDLIDISTFEDEMKKIFGSTRKNNIFEINIGGSPDNFLDYDYSDSEYTQQDSKKSDKYGDSKSKRKKNMKTLEKYGKNLTNMAREGKIDKVIGRQEEINRVIQILNRRTKNNPVLIGEPGVGKTAIAEGLAYKIVNSEVPEKLLDVDIIQLDMASMVAGTQFRGQFESRLKGIIDEAKNAKNVVLVIDELHTIMGAGEVAGGNLDAANILKPALASGEVQVLGATTLNEYKKTIEKDKALERRFQSVLVEEPTEEETIEIIKGLRPYYEEYHKIRFSDQVIQEAVRLSKRYITDRYLPDKAIDVIDEVGSRTNLTNEYIPRIDAINESLETIATKRNEAMQDQDYEKGANYQLEQLKLEDELEELKKKEYIEVTTDDVADVIQQWTKIPVKRLIDKEQTKLANLEQTLKQKVIGQDNAVETIAKAIKRNRVGISGVKKPSSFIFVGPTGVGKTHLVKQLAKEMFGLEDMIIRMDMSEYMEKHSVAKMVGAPPGYVGFEEGGQLTDKVKRKPYSIILFDEIEKAHPDVFNMLLQILDEGRLTDAQGNTVHFENTIIVMTSNIGTTYKSSNLGFGSKNESEMDKERINDSLKASFKPEFLNRVDEIVVFNKLEKGDLRKIVDLMLQDLQKAVALRGIKLNISDEVKDFIVEKGYDEKYGARPLRRTIQKYIEDEIADAVIKQDISKFNELRLNMLGRKVLLDAVN</sequence>
<keyword evidence="3 4" id="KW-0143">Chaperone</keyword>
<dbReference type="SUPFAM" id="SSF52540">
    <property type="entry name" value="P-loop containing nucleoside triphosphate hydrolases"/>
    <property type="match status" value="2"/>
</dbReference>
<reference evidence="8 10" key="1">
    <citation type="journal article" date="2016" name="Genome Announc.">
        <title>Draft Genome Sequence of Criibacterium bergeronii gen. nov., sp. nov., Strain CCRI-22567T, Isolated from a Vaginal Sample from a Woman with Bacterial Vaginosis.</title>
        <authorList>
            <person name="Maheux A.F."/>
            <person name="Berube E."/>
            <person name="Boudreau D.K."/>
            <person name="Raymond F."/>
            <person name="Corbeil J."/>
            <person name="Roy P.H."/>
            <person name="Boissinot M."/>
            <person name="Omar R.F."/>
        </authorList>
    </citation>
    <scope>NUCLEOTIDE SEQUENCE [LARGE SCALE GENOMIC DNA]</scope>
    <source>
        <strain evidence="8 10">CCRI-22567</strain>
    </source>
</reference>
<dbReference type="Pfam" id="PF00004">
    <property type="entry name" value="AAA"/>
    <property type="match status" value="1"/>
</dbReference>
<dbReference type="Pfam" id="PF07724">
    <property type="entry name" value="AAA_2"/>
    <property type="match status" value="1"/>
</dbReference>
<evidence type="ECO:0000259" key="7">
    <source>
        <dbReference type="SMART" id="SM01086"/>
    </source>
</evidence>
<feature type="region of interest" description="Disordered" evidence="5">
    <location>
        <begin position="108"/>
        <end position="146"/>
    </location>
</feature>
<dbReference type="EMBL" id="VJXW01000002">
    <property type="protein sequence ID" value="TRW28380.1"/>
    <property type="molecule type" value="Genomic_DNA"/>
</dbReference>
<feature type="domain" description="AAA+ ATPase" evidence="6">
    <location>
        <begin position="252"/>
        <end position="397"/>
    </location>
</feature>
<dbReference type="Pfam" id="PF17871">
    <property type="entry name" value="AAA_lid_9"/>
    <property type="match status" value="1"/>
</dbReference>
<dbReference type="InterPro" id="IPR001270">
    <property type="entry name" value="ClpA/B"/>
</dbReference>
<proteinExistence type="inferred from homology"/>
<dbReference type="InterPro" id="IPR003593">
    <property type="entry name" value="AAA+_ATPase"/>
</dbReference>
<dbReference type="PROSITE" id="PS00870">
    <property type="entry name" value="CLPAB_1"/>
    <property type="match status" value="1"/>
</dbReference>
<feature type="domain" description="Clp ATPase C-terminal" evidence="7">
    <location>
        <begin position="753"/>
        <end position="842"/>
    </location>
</feature>
<dbReference type="FunFam" id="3.40.50.300:FF:000010">
    <property type="entry name" value="Chaperone clpB 1, putative"/>
    <property type="match status" value="1"/>
</dbReference>
<feature type="region of interest" description="Disordered" evidence="5">
    <location>
        <begin position="189"/>
        <end position="210"/>
    </location>
</feature>
<dbReference type="GO" id="GO:0005524">
    <property type="term" value="F:ATP binding"/>
    <property type="evidence" value="ECO:0007669"/>
    <property type="project" value="UniProtKB-KW"/>
</dbReference>
<dbReference type="InterPro" id="IPR050130">
    <property type="entry name" value="ClpA_ClpB"/>
</dbReference>
<dbReference type="AlphaFoldDB" id="A0A371IKP9"/>
<dbReference type="PRINTS" id="PR00300">
    <property type="entry name" value="CLPPROTEASEA"/>
</dbReference>
<evidence type="ECO:0000313" key="9">
    <source>
        <dbReference type="EMBL" id="TRW28380.1"/>
    </source>
</evidence>
<name>A0A371IKP9_9FIRM</name>
<dbReference type="InterPro" id="IPR018368">
    <property type="entry name" value="ClpA/B_CS1"/>
</dbReference>
<comment type="caution">
    <text evidence="8">The sequence shown here is derived from an EMBL/GenBank/DDBJ whole genome shotgun (WGS) entry which is preliminary data.</text>
</comment>
<dbReference type="OrthoDB" id="9803641at2"/>
<dbReference type="InterPro" id="IPR028299">
    <property type="entry name" value="ClpA/B_CS2"/>
</dbReference>
<dbReference type="PROSITE" id="PS00871">
    <property type="entry name" value="CLPAB_2"/>
    <property type="match status" value="1"/>
</dbReference>
<protein>
    <submittedName>
        <fullName evidence="8">AAA family ATPase</fullName>
    </submittedName>
</protein>
<dbReference type="SMART" id="SM00382">
    <property type="entry name" value="AAA"/>
    <property type="match status" value="2"/>
</dbReference>
<feature type="compositionally biased region" description="Basic and acidic residues" evidence="5">
    <location>
        <begin position="108"/>
        <end position="128"/>
    </location>
</feature>
<evidence type="ECO:0000256" key="3">
    <source>
        <dbReference type="ARBA" id="ARBA00023186"/>
    </source>
</evidence>
<organism evidence="8 10">
    <name type="scientific">Criibacterium bergeronii</name>
    <dbReference type="NCBI Taxonomy" id="1871336"/>
    <lineage>
        <taxon>Bacteria</taxon>
        <taxon>Bacillati</taxon>
        <taxon>Bacillota</taxon>
        <taxon>Clostridia</taxon>
        <taxon>Peptostreptococcales</taxon>
        <taxon>Filifactoraceae</taxon>
        <taxon>Criibacterium</taxon>
    </lineage>
</organism>
<dbReference type="FunFam" id="3.40.50.300:FF:000025">
    <property type="entry name" value="ATP-dependent Clp protease subunit"/>
    <property type="match status" value="1"/>
</dbReference>
<evidence type="ECO:0000256" key="5">
    <source>
        <dbReference type="SAM" id="MobiDB-lite"/>
    </source>
</evidence>
<dbReference type="STRING" id="1871336.BBG48_05650"/>
<dbReference type="EMBL" id="MBEW02000013">
    <property type="protein sequence ID" value="RDY21067.1"/>
    <property type="molecule type" value="Genomic_DNA"/>
</dbReference>
<dbReference type="CDD" id="cd00009">
    <property type="entry name" value="AAA"/>
    <property type="match status" value="1"/>
</dbReference>
<dbReference type="GO" id="GO:0034605">
    <property type="term" value="P:cellular response to heat"/>
    <property type="evidence" value="ECO:0007669"/>
    <property type="project" value="TreeGrafter"/>
</dbReference>
<dbReference type="Gene3D" id="4.10.860.10">
    <property type="entry name" value="UVR domain"/>
    <property type="match status" value="1"/>
</dbReference>
<dbReference type="SMART" id="SM01086">
    <property type="entry name" value="ClpB_D2-small"/>
    <property type="match status" value="1"/>
</dbReference>
<dbReference type="GO" id="GO:0016887">
    <property type="term" value="F:ATP hydrolysis activity"/>
    <property type="evidence" value="ECO:0007669"/>
    <property type="project" value="InterPro"/>
</dbReference>
<gene>
    <name evidence="8" type="ORF">BBG48_006870</name>
    <name evidence="9" type="ORF">FL857_02640</name>
</gene>
<dbReference type="Proteomes" id="UP000319424">
    <property type="component" value="Unassembled WGS sequence"/>
</dbReference>
<dbReference type="InterPro" id="IPR019489">
    <property type="entry name" value="Clp_ATPase_C"/>
</dbReference>
<evidence type="ECO:0000256" key="4">
    <source>
        <dbReference type="RuleBase" id="RU004432"/>
    </source>
</evidence>
<dbReference type="PANTHER" id="PTHR11638:SF175">
    <property type="entry name" value="ATP-DEPENDENT CLP PROTEASE, ATP-BINDING SUBUNIT CLPC"/>
    <property type="match status" value="1"/>
</dbReference>
<dbReference type="InterPro" id="IPR027417">
    <property type="entry name" value="P-loop_NTPase"/>
</dbReference>
<evidence type="ECO:0000313" key="10">
    <source>
        <dbReference type="Proteomes" id="UP000093352"/>
    </source>
</evidence>
<dbReference type="Pfam" id="PF10431">
    <property type="entry name" value="ClpB_D2-small"/>
    <property type="match status" value="1"/>
</dbReference>
<evidence type="ECO:0000313" key="11">
    <source>
        <dbReference type="Proteomes" id="UP000319424"/>
    </source>
</evidence>
<evidence type="ECO:0000313" key="8">
    <source>
        <dbReference type="EMBL" id="RDY21067.1"/>
    </source>
</evidence>
<reference evidence="8" key="2">
    <citation type="submission" date="2018-07" db="EMBL/GenBank/DDBJ databases">
        <authorList>
            <person name="Quirk P.G."/>
            <person name="Krulwich T.A."/>
        </authorList>
    </citation>
    <scope>NUCLEOTIDE SEQUENCE</scope>
    <source>
        <strain evidence="8">CCRI-22567</strain>
    </source>
</reference>
<dbReference type="Gene3D" id="1.10.8.60">
    <property type="match status" value="2"/>
</dbReference>
<dbReference type="CDD" id="cd19499">
    <property type="entry name" value="RecA-like_ClpB_Hsp104-like"/>
    <property type="match status" value="1"/>
</dbReference>
<dbReference type="Gene3D" id="3.40.50.300">
    <property type="entry name" value="P-loop containing nucleotide triphosphate hydrolases"/>
    <property type="match status" value="2"/>
</dbReference>
<dbReference type="Proteomes" id="UP000093352">
    <property type="component" value="Unassembled WGS sequence"/>
</dbReference>
<dbReference type="InterPro" id="IPR003959">
    <property type="entry name" value="ATPase_AAA_core"/>
</dbReference>
<feature type="compositionally biased region" description="Basic and acidic residues" evidence="5">
    <location>
        <begin position="194"/>
        <end position="205"/>
    </location>
</feature>
<evidence type="ECO:0000256" key="1">
    <source>
        <dbReference type="ARBA" id="ARBA00022741"/>
    </source>
</evidence>
<dbReference type="InterPro" id="IPR041546">
    <property type="entry name" value="ClpA/ClpB_AAA_lid"/>
</dbReference>
<dbReference type="PANTHER" id="PTHR11638">
    <property type="entry name" value="ATP-DEPENDENT CLP PROTEASE"/>
    <property type="match status" value="1"/>
</dbReference>
<keyword evidence="10" id="KW-1185">Reference proteome</keyword>